<accession>A0A813GC19</accession>
<feature type="non-terminal residue" evidence="2">
    <location>
        <position position="1"/>
    </location>
</feature>
<dbReference type="EMBL" id="CAJNNV010028451">
    <property type="protein sequence ID" value="CAE8624643.1"/>
    <property type="molecule type" value="Genomic_DNA"/>
</dbReference>
<evidence type="ECO:0000313" key="2">
    <source>
        <dbReference type="EMBL" id="CAE8624643.1"/>
    </source>
</evidence>
<dbReference type="Proteomes" id="UP000654075">
    <property type="component" value="Unassembled WGS sequence"/>
</dbReference>
<dbReference type="OrthoDB" id="10686766at2759"/>
<proteinExistence type="predicted"/>
<keyword evidence="3" id="KW-1185">Reference proteome</keyword>
<feature type="region of interest" description="Disordered" evidence="1">
    <location>
        <begin position="408"/>
        <end position="461"/>
    </location>
</feature>
<reference evidence="2" key="1">
    <citation type="submission" date="2021-02" db="EMBL/GenBank/DDBJ databases">
        <authorList>
            <person name="Dougan E. K."/>
            <person name="Rhodes N."/>
            <person name="Thang M."/>
            <person name="Chan C."/>
        </authorList>
    </citation>
    <scope>NUCLEOTIDE SEQUENCE</scope>
</reference>
<comment type="caution">
    <text evidence="2">The sequence shown here is derived from an EMBL/GenBank/DDBJ whole genome shotgun (WGS) entry which is preliminary data.</text>
</comment>
<organism evidence="2 3">
    <name type="scientific">Polarella glacialis</name>
    <name type="common">Dinoflagellate</name>
    <dbReference type="NCBI Taxonomy" id="89957"/>
    <lineage>
        <taxon>Eukaryota</taxon>
        <taxon>Sar</taxon>
        <taxon>Alveolata</taxon>
        <taxon>Dinophyceae</taxon>
        <taxon>Suessiales</taxon>
        <taxon>Suessiaceae</taxon>
        <taxon>Polarella</taxon>
    </lineage>
</organism>
<sequence length="905" mass="100145">MSGSGSHPESDSPRSSLKGWAASSLAPTVKSREDIDATRSSSSSYTSTRALHQPMSVPRSPGPGAAAGDVRDLRGAPMSSPNLSSSTGQGKTRLSEVPGAGSEKNEQQLKQERIWWSEQTLFEVQKMELALKQELQKTTSALREQFRRQLEIERNDSQQRSSTLEKSITRLREDFETFRDQQDSATALKRVAENMSQVEASLRMELDAVRCSLEDHHRQGSEQLSLTVERQRAVLDSERARLEIDTAGLREELQAVNLRLNRTEAQSKQHSVAAADAAALSAGASMDWVEACIDARMGAAVAEERSDRNRELDALRDETRRVTQELGEERLARVQASAVSRNPGASEAELRLQELERSLDNESDSRRSEVLALRSELAREHEARGIDVSEVREACRGDVRRIAQDLAREQQERTQADSNLGATLEALDGDIRTQKASRPAESGNASRLEELSEQLQHERRTWRTSMEELRTQMRDLLSDSMQKAASSGGDALNCTREFTQELTGLLEIECKARKSDVDELRQQLSLTDALVSERMTTDLVQGNLVEIDARVGGLVNALETERDARRSDGERHQSSLTDVMDVLEAERKLRTAEVGKLRGALADLALNLQEAAGCDDKSRGLSKALATLTSVLDEETMTSSRMREELSQAGLRGPGDRLLLELATSKAPEIQQAENGALRSDLSAALAQETTELVFKLRSLAAELREELSSRVEVVVATLRGDLAAQAAELRGDIAANRADLLQQIEDSVAEVAKIPSLGAGAGMGLQSSAAVAGQLSEVVRFMQVIANSTEHLGEKICTEGRDRRSSEAQVDLRISRMERRNAAMNSGEDLDWELEQRQLQEEEMLLQHQHQQEQDIAAAAESDLVESQIQQQQRRLQDQSLMNEGLKDSLEQLVNRVNRMLKPE</sequence>
<feature type="compositionally biased region" description="Low complexity" evidence="1">
    <location>
        <begin position="38"/>
        <end position="49"/>
    </location>
</feature>
<gene>
    <name evidence="2" type="ORF">PGLA1383_LOCUS41749</name>
</gene>
<evidence type="ECO:0000313" key="3">
    <source>
        <dbReference type="Proteomes" id="UP000654075"/>
    </source>
</evidence>
<evidence type="ECO:0000256" key="1">
    <source>
        <dbReference type="SAM" id="MobiDB-lite"/>
    </source>
</evidence>
<protein>
    <submittedName>
        <fullName evidence="2">Uncharacterized protein</fullName>
    </submittedName>
</protein>
<name>A0A813GC19_POLGL</name>
<feature type="compositionally biased region" description="Basic and acidic residues" evidence="1">
    <location>
        <begin position="447"/>
        <end position="461"/>
    </location>
</feature>
<dbReference type="AlphaFoldDB" id="A0A813GC19"/>
<feature type="compositionally biased region" description="Polar residues" evidence="1">
    <location>
        <begin position="79"/>
        <end position="92"/>
    </location>
</feature>
<feature type="region of interest" description="Disordered" evidence="1">
    <location>
        <begin position="1"/>
        <end position="108"/>
    </location>
</feature>